<organism evidence="2 3">
    <name type="scientific">Nocardiopsis aegyptia</name>
    <dbReference type="NCBI Taxonomy" id="220378"/>
    <lineage>
        <taxon>Bacteria</taxon>
        <taxon>Bacillati</taxon>
        <taxon>Actinomycetota</taxon>
        <taxon>Actinomycetes</taxon>
        <taxon>Streptosporangiales</taxon>
        <taxon>Nocardiopsidaceae</taxon>
        <taxon>Nocardiopsis</taxon>
    </lineage>
</organism>
<evidence type="ECO:0000313" key="2">
    <source>
        <dbReference type="EMBL" id="NYJ34720.1"/>
    </source>
</evidence>
<reference evidence="2 3" key="1">
    <citation type="submission" date="2020-07" db="EMBL/GenBank/DDBJ databases">
        <title>Sequencing the genomes of 1000 actinobacteria strains.</title>
        <authorList>
            <person name="Klenk H.-P."/>
        </authorList>
    </citation>
    <scope>NUCLEOTIDE SEQUENCE [LARGE SCALE GENOMIC DNA]</scope>
    <source>
        <strain evidence="2 3">DSM 44442</strain>
    </source>
</reference>
<gene>
    <name evidence="2" type="ORF">HNR10_002601</name>
</gene>
<accession>A0A7Z0EP00</accession>
<comment type="caution">
    <text evidence="2">The sequence shown here is derived from an EMBL/GenBank/DDBJ whole genome shotgun (WGS) entry which is preliminary data.</text>
</comment>
<sequence length="79" mass="8572">MRKILQGLGVLVFLIGVSGAIDHLWYQPLFGIVLNSFNRFVIPNVSFLQEYALFANLAVAALGGALVLAMEALAPERRG</sequence>
<dbReference type="RefSeq" id="WP_179823475.1">
    <property type="nucleotide sequence ID" value="NZ_JACCFS010000001.1"/>
</dbReference>
<evidence type="ECO:0000313" key="3">
    <source>
        <dbReference type="Proteomes" id="UP000572051"/>
    </source>
</evidence>
<keyword evidence="3" id="KW-1185">Reference proteome</keyword>
<evidence type="ECO:0000256" key="1">
    <source>
        <dbReference type="SAM" id="Phobius"/>
    </source>
</evidence>
<feature type="transmembrane region" description="Helical" evidence="1">
    <location>
        <begin position="51"/>
        <end position="74"/>
    </location>
</feature>
<name>A0A7Z0EP00_9ACTN</name>
<keyword evidence="1" id="KW-0812">Transmembrane</keyword>
<proteinExistence type="predicted"/>
<keyword evidence="1" id="KW-1133">Transmembrane helix</keyword>
<dbReference type="EMBL" id="JACCFS010000001">
    <property type="protein sequence ID" value="NYJ34720.1"/>
    <property type="molecule type" value="Genomic_DNA"/>
</dbReference>
<dbReference type="AlphaFoldDB" id="A0A7Z0EP00"/>
<keyword evidence="1" id="KW-0472">Membrane</keyword>
<dbReference type="Proteomes" id="UP000572051">
    <property type="component" value="Unassembled WGS sequence"/>
</dbReference>
<protein>
    <submittedName>
        <fullName evidence="2">Uncharacterized protein</fullName>
    </submittedName>
</protein>